<evidence type="ECO:0008006" key="3">
    <source>
        <dbReference type="Google" id="ProtNLM"/>
    </source>
</evidence>
<comment type="caution">
    <text evidence="1">The sequence shown here is derived from an EMBL/GenBank/DDBJ whole genome shotgun (WGS) entry which is preliminary data.</text>
</comment>
<proteinExistence type="predicted"/>
<gene>
    <name evidence="1" type="ORF">FRUB_07587</name>
</gene>
<evidence type="ECO:0000313" key="2">
    <source>
        <dbReference type="Proteomes" id="UP000214646"/>
    </source>
</evidence>
<organism evidence="1 2">
    <name type="scientific">Fimbriiglobus ruber</name>
    <dbReference type="NCBI Taxonomy" id="1908690"/>
    <lineage>
        <taxon>Bacteria</taxon>
        <taxon>Pseudomonadati</taxon>
        <taxon>Planctomycetota</taxon>
        <taxon>Planctomycetia</taxon>
        <taxon>Gemmatales</taxon>
        <taxon>Gemmataceae</taxon>
        <taxon>Fimbriiglobus</taxon>
    </lineage>
</organism>
<protein>
    <recommendedName>
        <fullName evidence="3">Histidine phosphatase family protein</fullName>
    </recommendedName>
</protein>
<name>A0A225DQL4_9BACT</name>
<evidence type="ECO:0000313" key="1">
    <source>
        <dbReference type="EMBL" id="OWK38467.1"/>
    </source>
</evidence>
<dbReference type="EMBL" id="NIDE01000014">
    <property type="protein sequence ID" value="OWK38467.1"/>
    <property type="molecule type" value="Genomic_DNA"/>
</dbReference>
<reference evidence="2" key="1">
    <citation type="submission" date="2017-06" db="EMBL/GenBank/DDBJ databases">
        <title>Genome analysis of Fimbriiglobus ruber SP5, the first member of the order Planctomycetales with confirmed chitinolytic capability.</title>
        <authorList>
            <person name="Ravin N.V."/>
            <person name="Rakitin A.L."/>
            <person name="Ivanova A.A."/>
            <person name="Beletsky A.V."/>
            <person name="Kulichevskaya I.S."/>
            <person name="Mardanov A.V."/>
            <person name="Dedysh S.N."/>
        </authorList>
    </citation>
    <scope>NUCLEOTIDE SEQUENCE [LARGE SCALE GENOMIC DNA]</scope>
    <source>
        <strain evidence="2">SP5</strain>
    </source>
</reference>
<accession>A0A225DQL4</accession>
<sequence length="203" mass="22756">MFRKSAVSVGVLFAALLAGGWLCPPAGRADDKSLTYPSQVLIIRHAEKPVDDPTSPELTPEGKDRAVELYKLFEQSGMRPKPFATPDFLFAGKDTMKSHRPRLTVVPLAKKLKLAVNSEYGNADMDKLVDELFHNPKYTGKVVLISWRHGAIPKLAPKLKATGSPEKWEDEVYDRVWQITYDRAGKASFVDLPQHLRLKDSEK</sequence>
<dbReference type="Proteomes" id="UP000214646">
    <property type="component" value="Unassembled WGS sequence"/>
</dbReference>
<keyword evidence="2" id="KW-1185">Reference proteome</keyword>
<dbReference type="AlphaFoldDB" id="A0A225DQL4"/>